<dbReference type="AlphaFoldDB" id="A0AA45WR77"/>
<dbReference type="PANTHER" id="PTHR12899">
    <property type="entry name" value="39S RIBOSOMAL PROTEIN L18, MITOCHONDRIAL"/>
    <property type="match status" value="1"/>
</dbReference>
<dbReference type="GO" id="GO:0006412">
    <property type="term" value="P:translation"/>
    <property type="evidence" value="ECO:0007669"/>
    <property type="project" value="UniProtKB-UniRule"/>
</dbReference>
<dbReference type="InterPro" id="IPR004389">
    <property type="entry name" value="Ribosomal_uL18_bac-type"/>
</dbReference>
<dbReference type="Gene3D" id="3.30.420.100">
    <property type="match status" value="1"/>
</dbReference>
<dbReference type="InterPro" id="IPR005484">
    <property type="entry name" value="Ribosomal_uL18_bac/plant/anim"/>
</dbReference>
<dbReference type="SUPFAM" id="SSF53137">
    <property type="entry name" value="Translational machinery components"/>
    <property type="match status" value="1"/>
</dbReference>
<keyword evidence="9" id="KW-1185">Reference proteome</keyword>
<dbReference type="RefSeq" id="WP_022738883.1">
    <property type="nucleotide sequence ID" value="NZ_FXTU01000007.1"/>
</dbReference>
<dbReference type="NCBIfam" id="TIGR00060">
    <property type="entry name" value="L18_bact"/>
    <property type="match status" value="1"/>
</dbReference>
<sequence>MIRKEDRNKKRKKRHLRVRKRLFGTAERPRLNVFRSSNNIYAQLIDDTVGHTIASASTLDKEFQAKGVNGGTVEAARIVGEMIAKRAIDKGHKVVVFDRGGYLYHGRVKALAEGAREGGLDF</sequence>
<comment type="function">
    <text evidence="7">This is one of the proteins that bind and probably mediate the attachment of the 5S RNA into the large ribosomal subunit, where it forms part of the central protuberance.</text>
</comment>
<keyword evidence="3 7" id="KW-0694">RNA-binding</keyword>
<dbReference type="Pfam" id="PF00861">
    <property type="entry name" value="Ribosomal_L18p"/>
    <property type="match status" value="1"/>
</dbReference>
<dbReference type="GO" id="GO:0003735">
    <property type="term" value="F:structural constituent of ribosome"/>
    <property type="evidence" value="ECO:0007669"/>
    <property type="project" value="InterPro"/>
</dbReference>
<keyword evidence="4 7" id="KW-0689">Ribosomal protein</keyword>
<evidence type="ECO:0000256" key="4">
    <source>
        <dbReference type="ARBA" id="ARBA00022980"/>
    </source>
</evidence>
<dbReference type="HAMAP" id="MF_01337_B">
    <property type="entry name" value="Ribosomal_uL18_B"/>
    <property type="match status" value="1"/>
</dbReference>
<dbReference type="FunFam" id="3.30.420.100:FF:000001">
    <property type="entry name" value="50S ribosomal protein L18"/>
    <property type="match status" value="1"/>
</dbReference>
<reference evidence="8" key="1">
    <citation type="submission" date="2017-05" db="EMBL/GenBank/DDBJ databases">
        <authorList>
            <person name="Varghese N."/>
            <person name="Submissions S."/>
        </authorList>
    </citation>
    <scope>NUCLEOTIDE SEQUENCE</scope>
    <source>
        <strain evidence="8">DSM 45262</strain>
    </source>
</reference>
<evidence type="ECO:0000256" key="1">
    <source>
        <dbReference type="ARBA" id="ARBA00007116"/>
    </source>
</evidence>
<organism evidence="8 9">
    <name type="scientific">Laceyella tengchongensis</name>
    <dbReference type="NCBI Taxonomy" id="574699"/>
    <lineage>
        <taxon>Bacteria</taxon>
        <taxon>Bacillati</taxon>
        <taxon>Bacillota</taxon>
        <taxon>Bacilli</taxon>
        <taxon>Bacillales</taxon>
        <taxon>Thermoactinomycetaceae</taxon>
        <taxon>Laceyella</taxon>
    </lineage>
</organism>
<evidence type="ECO:0000256" key="6">
    <source>
        <dbReference type="ARBA" id="ARBA00035197"/>
    </source>
</evidence>
<evidence type="ECO:0000256" key="3">
    <source>
        <dbReference type="ARBA" id="ARBA00022884"/>
    </source>
</evidence>
<evidence type="ECO:0000256" key="7">
    <source>
        <dbReference type="HAMAP-Rule" id="MF_01337"/>
    </source>
</evidence>
<keyword evidence="5 7" id="KW-0687">Ribonucleoprotein</keyword>
<evidence type="ECO:0000313" key="8">
    <source>
        <dbReference type="EMBL" id="SMP30115.1"/>
    </source>
</evidence>
<evidence type="ECO:0000313" key="9">
    <source>
        <dbReference type="Proteomes" id="UP001157946"/>
    </source>
</evidence>
<dbReference type="PANTHER" id="PTHR12899:SF3">
    <property type="entry name" value="LARGE RIBOSOMAL SUBUNIT PROTEIN UL18M"/>
    <property type="match status" value="1"/>
</dbReference>
<dbReference type="EMBL" id="FXTU01000007">
    <property type="protein sequence ID" value="SMP30115.1"/>
    <property type="molecule type" value="Genomic_DNA"/>
</dbReference>
<dbReference type="Proteomes" id="UP001157946">
    <property type="component" value="Unassembled WGS sequence"/>
</dbReference>
<dbReference type="InterPro" id="IPR057268">
    <property type="entry name" value="Ribosomal_L18"/>
</dbReference>
<comment type="similarity">
    <text evidence="1 7">Belongs to the universal ribosomal protein uL18 family.</text>
</comment>
<proteinExistence type="inferred from homology"/>
<accession>A0AA45WR77</accession>
<dbReference type="CDD" id="cd00432">
    <property type="entry name" value="Ribosomal_L18_L5e"/>
    <property type="match status" value="1"/>
</dbReference>
<comment type="caution">
    <text evidence="8">The sequence shown here is derived from an EMBL/GenBank/DDBJ whole genome shotgun (WGS) entry which is preliminary data.</text>
</comment>
<protein>
    <recommendedName>
        <fullName evidence="6 7">Large ribosomal subunit protein uL18</fullName>
    </recommendedName>
</protein>
<gene>
    <name evidence="7" type="primary">rplR</name>
    <name evidence="8" type="ORF">SAMN06265361_10728</name>
</gene>
<evidence type="ECO:0000256" key="5">
    <source>
        <dbReference type="ARBA" id="ARBA00023274"/>
    </source>
</evidence>
<evidence type="ECO:0000256" key="2">
    <source>
        <dbReference type="ARBA" id="ARBA00022730"/>
    </source>
</evidence>
<name>A0AA45WR77_9BACL</name>
<keyword evidence="2 7" id="KW-0699">rRNA-binding</keyword>
<dbReference type="GO" id="GO:0008097">
    <property type="term" value="F:5S rRNA binding"/>
    <property type="evidence" value="ECO:0007669"/>
    <property type="project" value="TreeGrafter"/>
</dbReference>
<dbReference type="GO" id="GO:0022625">
    <property type="term" value="C:cytosolic large ribosomal subunit"/>
    <property type="evidence" value="ECO:0007669"/>
    <property type="project" value="TreeGrafter"/>
</dbReference>
<comment type="subunit">
    <text evidence="7">Part of the 50S ribosomal subunit; part of the 5S rRNA/L5/L18/L25 subcomplex. Contacts the 5S and 23S rRNAs.</text>
</comment>